<comment type="caution">
    <text evidence="3">The sequence shown here is derived from an EMBL/GenBank/DDBJ whole genome shotgun (WGS) entry which is preliminary data.</text>
</comment>
<dbReference type="EMBL" id="JBHTJZ010000004">
    <property type="protein sequence ID" value="MFD0958259.1"/>
    <property type="molecule type" value="Genomic_DNA"/>
</dbReference>
<gene>
    <name evidence="3" type="ORF">ACFQ2I_02520</name>
</gene>
<keyword evidence="2" id="KW-0813">Transport</keyword>
<dbReference type="InterPro" id="IPR006059">
    <property type="entry name" value="SBP"/>
</dbReference>
<dbReference type="Gene3D" id="3.40.190.10">
    <property type="entry name" value="Periplasmic binding protein-like II"/>
    <property type="match status" value="2"/>
</dbReference>
<accession>A0ABW3HLA0</accession>
<dbReference type="PROSITE" id="PS51257">
    <property type="entry name" value="PROKAR_LIPOPROTEIN"/>
    <property type="match status" value="1"/>
</dbReference>
<proteinExistence type="inferred from homology"/>
<evidence type="ECO:0000313" key="3">
    <source>
        <dbReference type="EMBL" id="MFD0958259.1"/>
    </source>
</evidence>
<dbReference type="PANTHER" id="PTHR43649">
    <property type="entry name" value="ARABINOSE-BINDING PROTEIN-RELATED"/>
    <property type="match status" value="1"/>
</dbReference>
<organism evidence="3 4">
    <name type="scientific">Paenibacillus chungangensis</name>
    <dbReference type="NCBI Taxonomy" id="696535"/>
    <lineage>
        <taxon>Bacteria</taxon>
        <taxon>Bacillati</taxon>
        <taxon>Bacillota</taxon>
        <taxon>Bacilli</taxon>
        <taxon>Bacillales</taxon>
        <taxon>Paenibacillaceae</taxon>
        <taxon>Paenibacillus</taxon>
    </lineage>
</organism>
<dbReference type="Proteomes" id="UP001596989">
    <property type="component" value="Unassembled WGS sequence"/>
</dbReference>
<name>A0ABW3HLA0_9BACL</name>
<comment type="similarity">
    <text evidence="1">Belongs to the bacterial solute-binding protein 1 family.</text>
</comment>
<reference evidence="4" key="1">
    <citation type="journal article" date="2019" name="Int. J. Syst. Evol. Microbiol.">
        <title>The Global Catalogue of Microorganisms (GCM) 10K type strain sequencing project: providing services to taxonomists for standard genome sequencing and annotation.</title>
        <authorList>
            <consortium name="The Broad Institute Genomics Platform"/>
            <consortium name="The Broad Institute Genome Sequencing Center for Infectious Disease"/>
            <person name="Wu L."/>
            <person name="Ma J."/>
        </authorList>
    </citation>
    <scope>NUCLEOTIDE SEQUENCE [LARGE SCALE GENOMIC DNA]</scope>
    <source>
        <strain evidence="4">CCUG 59129</strain>
    </source>
</reference>
<evidence type="ECO:0000256" key="2">
    <source>
        <dbReference type="ARBA" id="ARBA00022448"/>
    </source>
</evidence>
<dbReference type="PANTHER" id="PTHR43649:SF29">
    <property type="entry name" value="OSMOPROTECTIVE COMPOUNDS-BINDING PROTEIN GGTB"/>
    <property type="match status" value="1"/>
</dbReference>
<dbReference type="SUPFAM" id="SSF53850">
    <property type="entry name" value="Periplasmic binding protein-like II"/>
    <property type="match status" value="1"/>
</dbReference>
<keyword evidence="4" id="KW-1185">Reference proteome</keyword>
<dbReference type="InterPro" id="IPR050490">
    <property type="entry name" value="Bact_solute-bd_prot1"/>
</dbReference>
<dbReference type="RefSeq" id="WP_377561919.1">
    <property type="nucleotide sequence ID" value="NZ_JBHTJZ010000004.1"/>
</dbReference>
<dbReference type="Pfam" id="PF01547">
    <property type="entry name" value="SBP_bac_1"/>
    <property type="match status" value="1"/>
</dbReference>
<sequence>MKINQWKINQWKMIVGLLTLLAVVGCSNTEGNNKQNKANNSPSGEQEIVKLKVYTNYSDDSEKQPVDYAIAEMKKLMPDVEVEIDIAARDDNQKIKTLAAAGNLPDIFAADYDVIKTFKSSNNLLELDKYVDEWGIEDMYLDSVRPLLRDSIDGKIYAVHMGGNWASLIYYNKEVFERLGIDPPKNYSELLDVVKVLNQEDIIPLALFAKEKWPGVQLFDMIATRKTPTGIMDLDSGAASISDEAYTQAAEKIVELVEAGLLAKGAFNMGYDEALALFTEGEAAMLLNGGWAMEDLGQKMGDEAGILYYPFAEPGEEELVQWNMSGGGSLNGYAVSPYSKNKDIAAKYATMFSVKVAEGKTVKRNAPPLLKDSPQSENGLHAIQQEYVDATENFKSMTIFPWGLKNAKVKTALEDNVQKLLTGSYSVENFIKDTTRSLENAR</sequence>
<evidence type="ECO:0000313" key="4">
    <source>
        <dbReference type="Proteomes" id="UP001596989"/>
    </source>
</evidence>
<protein>
    <submittedName>
        <fullName evidence="3">ABC transporter substrate-binding protein</fullName>
    </submittedName>
</protein>
<evidence type="ECO:0000256" key="1">
    <source>
        <dbReference type="ARBA" id="ARBA00008520"/>
    </source>
</evidence>